<dbReference type="AlphaFoldDB" id="A0AAD7W2X6"/>
<name>A0AAD7W2X6_9TELE</name>
<dbReference type="Proteomes" id="UP001221898">
    <property type="component" value="Unassembled WGS sequence"/>
</dbReference>
<evidence type="ECO:0000313" key="1">
    <source>
        <dbReference type="EMBL" id="KAJ8377511.1"/>
    </source>
</evidence>
<evidence type="ECO:0000313" key="2">
    <source>
        <dbReference type="Proteomes" id="UP001221898"/>
    </source>
</evidence>
<reference evidence="1" key="1">
    <citation type="journal article" date="2023" name="Science">
        <title>Genome structures resolve the early diversification of teleost fishes.</title>
        <authorList>
            <person name="Parey E."/>
            <person name="Louis A."/>
            <person name="Montfort J."/>
            <person name="Bouchez O."/>
            <person name="Roques C."/>
            <person name="Iampietro C."/>
            <person name="Lluch J."/>
            <person name="Castinel A."/>
            <person name="Donnadieu C."/>
            <person name="Desvignes T."/>
            <person name="Floi Bucao C."/>
            <person name="Jouanno E."/>
            <person name="Wen M."/>
            <person name="Mejri S."/>
            <person name="Dirks R."/>
            <person name="Jansen H."/>
            <person name="Henkel C."/>
            <person name="Chen W.J."/>
            <person name="Zahm M."/>
            <person name="Cabau C."/>
            <person name="Klopp C."/>
            <person name="Thompson A.W."/>
            <person name="Robinson-Rechavi M."/>
            <person name="Braasch I."/>
            <person name="Lecointre G."/>
            <person name="Bobe J."/>
            <person name="Postlethwait J.H."/>
            <person name="Berthelot C."/>
            <person name="Roest Crollius H."/>
            <person name="Guiguen Y."/>
        </authorList>
    </citation>
    <scope>NUCLEOTIDE SEQUENCE</scope>
    <source>
        <strain evidence="1">NC1722</strain>
    </source>
</reference>
<gene>
    <name evidence="1" type="ORF">AAFF_G00259380</name>
</gene>
<dbReference type="EMBL" id="JAINUG010000350">
    <property type="protein sequence ID" value="KAJ8377511.1"/>
    <property type="molecule type" value="Genomic_DNA"/>
</dbReference>
<protein>
    <submittedName>
        <fullName evidence="1">Uncharacterized protein</fullName>
    </submittedName>
</protein>
<sequence>MGNSSTFSRRSMLNSMEVENLPVVERALAVWPSLLIYMEAVRTKKVPNPGTGSCDTIAAAIKDPLILAKLHFYMAIARTFTPILKRYQADEPVMPFLGRDLAEFLKSTKGERTALEFRTECAQGLSNMVLKGQEKSPLKYPVARQWRVWTPLLCAETQTVAGDR</sequence>
<comment type="caution">
    <text evidence="1">The sequence shown here is derived from an EMBL/GenBank/DDBJ whole genome shotgun (WGS) entry which is preliminary data.</text>
</comment>
<keyword evidence="2" id="KW-1185">Reference proteome</keyword>
<accession>A0AAD7W2X6</accession>
<proteinExistence type="predicted"/>
<organism evidence="1 2">
    <name type="scientific">Aldrovandia affinis</name>
    <dbReference type="NCBI Taxonomy" id="143900"/>
    <lineage>
        <taxon>Eukaryota</taxon>
        <taxon>Metazoa</taxon>
        <taxon>Chordata</taxon>
        <taxon>Craniata</taxon>
        <taxon>Vertebrata</taxon>
        <taxon>Euteleostomi</taxon>
        <taxon>Actinopterygii</taxon>
        <taxon>Neopterygii</taxon>
        <taxon>Teleostei</taxon>
        <taxon>Notacanthiformes</taxon>
        <taxon>Halosauridae</taxon>
        <taxon>Aldrovandia</taxon>
    </lineage>
</organism>